<name>A0ABU1K1T5_9PROT</name>
<dbReference type="RefSeq" id="WP_309801047.1">
    <property type="nucleotide sequence ID" value="NZ_JAVDPW010000014.1"/>
</dbReference>
<dbReference type="InterPro" id="IPR050921">
    <property type="entry name" value="T4SS_GSP_E_ATPase"/>
</dbReference>
<dbReference type="Gene3D" id="3.30.450.90">
    <property type="match status" value="1"/>
</dbReference>
<sequence length="333" mass="37394">MVPPEQRNPLLQYYGKPIHPFLEDPDVTEICINGASNIYVERGGRLHLTDARFENDAQLEEFVRQIAHHLRQDIDGDTHPILDARLEDGSRVNAILPPYSVGYVAVTIRPSPKHRMSLDDLLRLHMLDERIARRVEQAIADGDSVMTAGGTGSGKTTLLRAFTQFIPRDERVLIVEDTTEGLAPGHPHAVQLEAARRRRHADDQLTVTMDALITNTLRMRGDKIIVGEVRTPEAAAALFAARNTGHSVPLSTVHANSARDTFLRLRHLLAAANPSIPIAVHDETVRSNLRLVLHVRKVRVGDEVRRRVTELIETREGEIREVLRYDADADTWH</sequence>
<evidence type="ECO:0000313" key="4">
    <source>
        <dbReference type="Proteomes" id="UP001262410"/>
    </source>
</evidence>
<dbReference type="InterPro" id="IPR027417">
    <property type="entry name" value="P-loop_NTPase"/>
</dbReference>
<dbReference type="SUPFAM" id="SSF52540">
    <property type="entry name" value="P-loop containing nucleoside triphosphate hydrolases"/>
    <property type="match status" value="1"/>
</dbReference>
<protein>
    <submittedName>
        <fullName evidence="3">Pilus assembly protein CpaF</fullName>
    </submittedName>
</protein>
<dbReference type="Gene3D" id="3.40.50.300">
    <property type="entry name" value="P-loop containing nucleotide triphosphate hydrolases"/>
    <property type="match status" value="1"/>
</dbReference>
<dbReference type="InterPro" id="IPR001482">
    <property type="entry name" value="T2SS/T4SS_dom"/>
</dbReference>
<evidence type="ECO:0000313" key="3">
    <source>
        <dbReference type="EMBL" id="MDR6293790.1"/>
    </source>
</evidence>
<accession>A0ABU1K1T5</accession>
<comment type="similarity">
    <text evidence="1">Belongs to the GSP E family.</text>
</comment>
<dbReference type="Proteomes" id="UP001262410">
    <property type="component" value="Unassembled WGS sequence"/>
</dbReference>
<comment type="caution">
    <text evidence="3">The sequence shown here is derived from an EMBL/GenBank/DDBJ whole genome shotgun (WGS) entry which is preliminary data.</text>
</comment>
<keyword evidence="4" id="KW-1185">Reference proteome</keyword>
<dbReference type="Pfam" id="PF00437">
    <property type="entry name" value="T2SSE"/>
    <property type="match status" value="1"/>
</dbReference>
<reference evidence="3 4" key="1">
    <citation type="submission" date="2023-07" db="EMBL/GenBank/DDBJ databases">
        <title>Sorghum-associated microbial communities from plants grown in Nebraska, USA.</title>
        <authorList>
            <person name="Schachtman D."/>
        </authorList>
    </citation>
    <scope>NUCLEOTIDE SEQUENCE [LARGE SCALE GENOMIC DNA]</scope>
    <source>
        <strain evidence="3 4">584</strain>
    </source>
</reference>
<dbReference type="CDD" id="cd01130">
    <property type="entry name" value="VirB11-like_ATPase"/>
    <property type="match status" value="1"/>
</dbReference>
<dbReference type="EMBL" id="JAVDPW010000014">
    <property type="protein sequence ID" value="MDR6293790.1"/>
    <property type="molecule type" value="Genomic_DNA"/>
</dbReference>
<dbReference type="PANTHER" id="PTHR30486:SF6">
    <property type="entry name" value="TYPE IV PILUS RETRACTATION ATPASE PILT"/>
    <property type="match status" value="1"/>
</dbReference>
<feature type="domain" description="Bacterial type II secretion system protein E" evidence="2">
    <location>
        <begin position="16"/>
        <end position="299"/>
    </location>
</feature>
<evidence type="ECO:0000259" key="2">
    <source>
        <dbReference type="Pfam" id="PF00437"/>
    </source>
</evidence>
<gene>
    <name evidence="3" type="ORF">E9232_006343</name>
</gene>
<organism evidence="3 4">
    <name type="scientific">Inquilinus ginsengisoli</name>
    <dbReference type="NCBI Taxonomy" id="363840"/>
    <lineage>
        <taxon>Bacteria</taxon>
        <taxon>Pseudomonadati</taxon>
        <taxon>Pseudomonadota</taxon>
        <taxon>Alphaproteobacteria</taxon>
        <taxon>Rhodospirillales</taxon>
        <taxon>Rhodospirillaceae</taxon>
        <taxon>Inquilinus</taxon>
    </lineage>
</organism>
<dbReference type="PANTHER" id="PTHR30486">
    <property type="entry name" value="TWITCHING MOTILITY PROTEIN PILT"/>
    <property type="match status" value="1"/>
</dbReference>
<proteinExistence type="inferred from homology"/>
<evidence type="ECO:0000256" key="1">
    <source>
        <dbReference type="ARBA" id="ARBA00006611"/>
    </source>
</evidence>